<evidence type="ECO:0000256" key="6">
    <source>
        <dbReference type="ARBA" id="ARBA00022801"/>
    </source>
</evidence>
<dbReference type="GO" id="GO:0016042">
    <property type="term" value="P:lipid catabolic process"/>
    <property type="evidence" value="ECO:0007669"/>
    <property type="project" value="TreeGrafter"/>
</dbReference>
<dbReference type="OrthoDB" id="199913at2759"/>
<dbReference type="AlphaFoldDB" id="A0A6H5IBI0"/>
<evidence type="ECO:0000256" key="7">
    <source>
        <dbReference type="ARBA" id="ARBA00023157"/>
    </source>
</evidence>
<evidence type="ECO:0000256" key="8">
    <source>
        <dbReference type="RuleBase" id="RU004262"/>
    </source>
</evidence>
<accession>A0A6H5IBI0</accession>
<evidence type="ECO:0000313" key="10">
    <source>
        <dbReference type="EMBL" id="CAB0034022.1"/>
    </source>
</evidence>
<feature type="non-terminal residue" evidence="10">
    <location>
        <position position="1"/>
    </location>
</feature>
<name>A0A6H5IBI0_9HYME</name>
<comment type="similarity">
    <text evidence="3 8">Belongs to the AB hydrolase superfamily. Lipase family.</text>
</comment>
<dbReference type="Proteomes" id="UP000479190">
    <property type="component" value="Unassembled WGS sequence"/>
</dbReference>
<evidence type="ECO:0000256" key="5">
    <source>
        <dbReference type="ARBA" id="ARBA00022525"/>
    </source>
</evidence>
<evidence type="ECO:0000256" key="3">
    <source>
        <dbReference type="ARBA" id="ARBA00010701"/>
    </source>
</evidence>
<evidence type="ECO:0000259" key="9">
    <source>
        <dbReference type="Pfam" id="PF00151"/>
    </source>
</evidence>
<evidence type="ECO:0000256" key="1">
    <source>
        <dbReference type="ARBA" id="ARBA00000111"/>
    </source>
</evidence>
<dbReference type="InterPro" id="IPR029058">
    <property type="entry name" value="AB_hydrolase_fold"/>
</dbReference>
<dbReference type="EC" id="3.1.1.32" evidence="4"/>
<proteinExistence type="inferred from homology"/>
<evidence type="ECO:0000256" key="4">
    <source>
        <dbReference type="ARBA" id="ARBA00013179"/>
    </source>
</evidence>
<dbReference type="SUPFAM" id="SSF53474">
    <property type="entry name" value="alpha/beta-Hydrolases"/>
    <property type="match status" value="1"/>
</dbReference>
<dbReference type="EMBL" id="CADCXV010000731">
    <property type="protein sequence ID" value="CAB0034022.1"/>
    <property type="molecule type" value="Genomic_DNA"/>
</dbReference>
<gene>
    <name evidence="10" type="ORF">TBRA_LOCUS5920</name>
</gene>
<evidence type="ECO:0000313" key="11">
    <source>
        <dbReference type="Proteomes" id="UP000479190"/>
    </source>
</evidence>
<dbReference type="Gene3D" id="3.40.50.1820">
    <property type="entry name" value="alpha/beta hydrolase"/>
    <property type="match status" value="1"/>
</dbReference>
<dbReference type="GO" id="GO:0008970">
    <property type="term" value="F:phospholipase A1 activity"/>
    <property type="evidence" value="ECO:0007669"/>
    <property type="project" value="UniProtKB-EC"/>
</dbReference>
<feature type="domain" description="Lipase" evidence="9">
    <location>
        <begin position="100"/>
        <end position="391"/>
    </location>
</feature>
<keyword evidence="5" id="KW-0964">Secreted</keyword>
<dbReference type="PANTHER" id="PTHR11610">
    <property type="entry name" value="LIPASE"/>
    <property type="match status" value="1"/>
</dbReference>
<keyword evidence="6" id="KW-0378">Hydrolase</keyword>
<evidence type="ECO:0000256" key="2">
    <source>
        <dbReference type="ARBA" id="ARBA00004613"/>
    </source>
</evidence>
<dbReference type="InterPro" id="IPR000734">
    <property type="entry name" value="TAG_lipase"/>
</dbReference>
<comment type="catalytic activity">
    <reaction evidence="1">
        <text>a 1,2-diacyl-sn-glycero-3-phosphocholine + H2O = a 2-acyl-sn-glycero-3-phosphocholine + a fatty acid + H(+)</text>
        <dbReference type="Rhea" id="RHEA:18689"/>
        <dbReference type="ChEBI" id="CHEBI:15377"/>
        <dbReference type="ChEBI" id="CHEBI:15378"/>
        <dbReference type="ChEBI" id="CHEBI:28868"/>
        <dbReference type="ChEBI" id="CHEBI:57643"/>
        <dbReference type="ChEBI" id="CHEBI:57875"/>
        <dbReference type="EC" id="3.1.1.32"/>
    </reaction>
</comment>
<comment type="subcellular location">
    <subcellularLocation>
        <location evidence="2">Secreted</location>
    </subcellularLocation>
</comment>
<dbReference type="InterPro" id="IPR013818">
    <property type="entry name" value="Lipase"/>
</dbReference>
<reference evidence="10 11" key="1">
    <citation type="submission" date="2020-02" db="EMBL/GenBank/DDBJ databases">
        <authorList>
            <person name="Ferguson B K."/>
        </authorList>
    </citation>
    <scope>NUCLEOTIDE SEQUENCE [LARGE SCALE GENOMIC DNA]</scope>
</reference>
<dbReference type="PRINTS" id="PR00821">
    <property type="entry name" value="TAGLIPASE"/>
</dbReference>
<keyword evidence="7" id="KW-1015">Disulfide bond</keyword>
<organism evidence="10 11">
    <name type="scientific">Trichogramma brassicae</name>
    <dbReference type="NCBI Taxonomy" id="86971"/>
    <lineage>
        <taxon>Eukaryota</taxon>
        <taxon>Metazoa</taxon>
        <taxon>Ecdysozoa</taxon>
        <taxon>Arthropoda</taxon>
        <taxon>Hexapoda</taxon>
        <taxon>Insecta</taxon>
        <taxon>Pterygota</taxon>
        <taxon>Neoptera</taxon>
        <taxon>Endopterygota</taxon>
        <taxon>Hymenoptera</taxon>
        <taxon>Apocrita</taxon>
        <taxon>Proctotrupomorpha</taxon>
        <taxon>Chalcidoidea</taxon>
        <taxon>Trichogrammatidae</taxon>
        <taxon>Trichogramma</taxon>
    </lineage>
</organism>
<protein>
    <recommendedName>
        <fullName evidence="4">phospholipase A1</fullName>
        <ecNumber evidence="4">3.1.1.32</ecNumber>
    </recommendedName>
</protein>
<keyword evidence="11" id="KW-1185">Reference proteome</keyword>
<dbReference type="GO" id="GO:0005615">
    <property type="term" value="C:extracellular space"/>
    <property type="evidence" value="ECO:0007669"/>
    <property type="project" value="TreeGrafter"/>
</dbReference>
<sequence>IVLGAILRSERKIKDVYRYKKRDTVHGRSSRTWKSSLTTNKTTTQLCINLTLVNESYFHTAILYIYVYRGITYNGYVTAVIKLIKLIFTRLHANMRRCMSDCDYMRFVQHRLVYVPRTYATGYNGQKNQTARVRELSCLTAKKIDTIRDMNVIVVGWEQGCNNFAFYQQAAVNTEYAAIEIRKFFRHLILYWDRRNVKFEQWGALHLIGHSLGAHVAGQASKMLRRFENVTVDRITGLDPAEPCFEVPGFPLRLSKTDARFVDIIHTDSATSVNQAFGLRDPIGHADFYVNGGVRQPGCEPKTKLQDILDYTQLINHILANGQCSHNRAFTLFIESVQQATLGNQCVFYAYPWRLNSSYKETKELISKPCTRQTCSEMGINAEFYEFKTNIQYVPTTKTHPYCRRIRANG</sequence>
<dbReference type="Pfam" id="PF00151">
    <property type="entry name" value="Lipase"/>
    <property type="match status" value="1"/>
</dbReference>